<protein>
    <submittedName>
        <fullName evidence="1">Uncharacterized protein</fullName>
    </submittedName>
</protein>
<dbReference type="Proteomes" id="UP001358586">
    <property type="component" value="Chromosome 3"/>
</dbReference>
<reference evidence="1 2" key="1">
    <citation type="submission" date="2023-03" db="EMBL/GenBank/DDBJ databases">
        <title>WGS of Gossypium arboreum.</title>
        <authorList>
            <person name="Yu D."/>
        </authorList>
    </citation>
    <scope>NUCLEOTIDE SEQUENCE [LARGE SCALE GENOMIC DNA]</scope>
    <source>
        <tissue evidence="1">Leaf</tissue>
    </source>
</reference>
<evidence type="ECO:0000313" key="1">
    <source>
        <dbReference type="EMBL" id="KAK5839782.1"/>
    </source>
</evidence>
<organism evidence="1 2">
    <name type="scientific">Gossypium arboreum</name>
    <name type="common">Tree cotton</name>
    <name type="synonym">Gossypium nanking</name>
    <dbReference type="NCBI Taxonomy" id="29729"/>
    <lineage>
        <taxon>Eukaryota</taxon>
        <taxon>Viridiplantae</taxon>
        <taxon>Streptophyta</taxon>
        <taxon>Embryophyta</taxon>
        <taxon>Tracheophyta</taxon>
        <taxon>Spermatophyta</taxon>
        <taxon>Magnoliopsida</taxon>
        <taxon>eudicotyledons</taxon>
        <taxon>Gunneridae</taxon>
        <taxon>Pentapetalae</taxon>
        <taxon>rosids</taxon>
        <taxon>malvids</taxon>
        <taxon>Malvales</taxon>
        <taxon>Malvaceae</taxon>
        <taxon>Malvoideae</taxon>
        <taxon>Gossypium</taxon>
    </lineage>
</organism>
<sequence length="129" mass="14928">MEWVLVVRGIKLPHFTYEFSIPRGSYQVCETMDDCFLLSLYALEVGFHLPLRHFFYSLLNNEVITGVAHNQGCDDNLSETDMLLRELNEAMDIDVLISSGRKKHKTFFDAMYVNPPSEEEESSTLLEHH</sequence>
<accession>A0ABR0QLM0</accession>
<name>A0ABR0QLM0_GOSAR</name>
<gene>
    <name evidence="1" type="ORF">PVK06_008621</name>
</gene>
<proteinExistence type="predicted"/>
<evidence type="ECO:0000313" key="2">
    <source>
        <dbReference type="Proteomes" id="UP001358586"/>
    </source>
</evidence>
<keyword evidence="2" id="KW-1185">Reference proteome</keyword>
<dbReference type="EMBL" id="JARKNE010000003">
    <property type="protein sequence ID" value="KAK5839782.1"/>
    <property type="molecule type" value="Genomic_DNA"/>
</dbReference>
<comment type="caution">
    <text evidence="1">The sequence shown here is derived from an EMBL/GenBank/DDBJ whole genome shotgun (WGS) entry which is preliminary data.</text>
</comment>